<dbReference type="PANTHER" id="PTHR11257">
    <property type="entry name" value="CHEMOSENSORY PROTEIN-RELATED"/>
    <property type="match status" value="1"/>
</dbReference>
<dbReference type="Gene3D" id="1.10.2080.10">
    <property type="entry name" value="Insect odorant-binding protein A10/Ejaculatory bulb-specific protein 3"/>
    <property type="match status" value="1"/>
</dbReference>
<sequence>MKLSLVVCVILAVVVVSAKPEEKYTTKYDNINIDEIINNDRLLRSYVDCLLGTKPCTKDGEELKKVFKEALDSKCSKCSDAQKEAAKKIGIYLIKNKRPWFDELVEVFDPDHTKLEQYKDELKAEGIEL</sequence>
<evidence type="ECO:0000313" key="2">
    <source>
        <dbReference type="EMBL" id="ARM20137.1"/>
    </source>
</evidence>
<keyword evidence="1" id="KW-0732">Signal</keyword>
<dbReference type="InterPro" id="IPR036682">
    <property type="entry name" value="OS_D_A10/PebIII_sf"/>
</dbReference>
<proteinExistence type="evidence at transcript level"/>
<dbReference type="PANTHER" id="PTHR11257:SF12">
    <property type="entry name" value="EJACULATORY BULB-SPECIFIC PROTEIN 3-RELATED"/>
    <property type="match status" value="1"/>
</dbReference>
<name>A0A1W6GWH3_9CUCU</name>
<protein>
    <submittedName>
        <fullName evidence="2">Chemosensory protein</fullName>
    </submittedName>
</protein>
<feature type="signal peptide" evidence="1">
    <location>
        <begin position="1"/>
        <end position="18"/>
    </location>
</feature>
<dbReference type="EMBL" id="KY885471">
    <property type="protein sequence ID" value="ARM20137.1"/>
    <property type="molecule type" value="mRNA"/>
</dbReference>
<dbReference type="SUPFAM" id="SSF100910">
    <property type="entry name" value="Chemosensory protein Csp2"/>
    <property type="match status" value="1"/>
</dbReference>
<accession>A0A1W6GWH3</accession>
<reference evidence="2" key="1">
    <citation type="submission" date="2017-04" db="EMBL/GenBank/DDBJ databases">
        <title>Identification of chemosensory protein genes in Galeruca daurica (Coleoptera: Chrysomelidae) and analysis of their expression profiles.</title>
        <authorList>
            <person name="Li L."/>
            <person name="Pang B.P."/>
        </authorList>
    </citation>
    <scope>NUCLEOTIDE SEQUENCE</scope>
</reference>
<gene>
    <name evidence="2" type="primary">CSP1</name>
</gene>
<organism evidence="2">
    <name type="scientific">Galeruca daurica</name>
    <dbReference type="NCBI Taxonomy" id="1651263"/>
    <lineage>
        <taxon>Eukaryota</taxon>
        <taxon>Metazoa</taxon>
        <taxon>Ecdysozoa</taxon>
        <taxon>Arthropoda</taxon>
        <taxon>Hexapoda</taxon>
        <taxon>Insecta</taxon>
        <taxon>Pterygota</taxon>
        <taxon>Neoptera</taxon>
        <taxon>Endopterygota</taxon>
        <taxon>Coleoptera</taxon>
        <taxon>Polyphaga</taxon>
        <taxon>Cucujiformia</taxon>
        <taxon>Chrysomeloidea</taxon>
        <taxon>Chrysomelidae</taxon>
        <taxon>Galerucinae</taxon>
        <taxon>Galerucites</taxon>
        <taxon>Galeruca</taxon>
    </lineage>
</organism>
<dbReference type="AlphaFoldDB" id="A0A1W6GWH3"/>
<dbReference type="InterPro" id="IPR005055">
    <property type="entry name" value="A10/PebIII"/>
</dbReference>
<evidence type="ECO:0000256" key="1">
    <source>
        <dbReference type="SAM" id="SignalP"/>
    </source>
</evidence>
<dbReference type="Pfam" id="PF03392">
    <property type="entry name" value="OS-D"/>
    <property type="match status" value="1"/>
</dbReference>
<feature type="chain" id="PRO_5012461716" evidence="1">
    <location>
        <begin position="19"/>
        <end position="129"/>
    </location>
</feature>